<evidence type="ECO:0000256" key="6">
    <source>
        <dbReference type="SAM" id="MobiDB-lite"/>
    </source>
</evidence>
<dbReference type="STRING" id="144197.ENSSPAP00000012289"/>
<feature type="transmembrane region" description="Helical" evidence="7">
    <location>
        <begin position="240"/>
        <end position="263"/>
    </location>
</feature>
<dbReference type="InterPro" id="IPR002126">
    <property type="entry name" value="Cadherin-like_dom"/>
</dbReference>
<dbReference type="PANTHER" id="PTHR24027:SF414">
    <property type="entry name" value="CADHERIN-RELATED FAMILY MEMBER 5 ISOFORM X1"/>
    <property type="match status" value="1"/>
</dbReference>
<dbReference type="GO" id="GO:0016339">
    <property type="term" value="P:calcium-dependent cell-cell adhesion via plasma membrane cell adhesion molecules"/>
    <property type="evidence" value="ECO:0007669"/>
    <property type="project" value="TreeGrafter"/>
</dbReference>
<feature type="domain" description="Cadherin" evidence="8">
    <location>
        <begin position="140"/>
        <end position="237"/>
    </location>
</feature>
<dbReference type="GO" id="GO:0005912">
    <property type="term" value="C:adherens junction"/>
    <property type="evidence" value="ECO:0007669"/>
    <property type="project" value="TreeGrafter"/>
</dbReference>
<name>A0A3B5A230_9TELE</name>
<dbReference type="GO" id="GO:0016477">
    <property type="term" value="P:cell migration"/>
    <property type="evidence" value="ECO:0007669"/>
    <property type="project" value="TreeGrafter"/>
</dbReference>
<dbReference type="GO" id="GO:0045296">
    <property type="term" value="F:cadherin binding"/>
    <property type="evidence" value="ECO:0007669"/>
    <property type="project" value="TreeGrafter"/>
</dbReference>
<dbReference type="InterPro" id="IPR039808">
    <property type="entry name" value="Cadherin"/>
</dbReference>
<dbReference type="GO" id="GO:0008013">
    <property type="term" value="F:beta-catenin binding"/>
    <property type="evidence" value="ECO:0007669"/>
    <property type="project" value="TreeGrafter"/>
</dbReference>
<dbReference type="PANTHER" id="PTHR24027">
    <property type="entry name" value="CADHERIN-23"/>
    <property type="match status" value="1"/>
</dbReference>
<evidence type="ECO:0000256" key="7">
    <source>
        <dbReference type="SAM" id="Phobius"/>
    </source>
</evidence>
<feature type="compositionally biased region" description="Basic and acidic residues" evidence="6">
    <location>
        <begin position="365"/>
        <end position="374"/>
    </location>
</feature>
<feature type="compositionally biased region" description="Low complexity" evidence="6">
    <location>
        <begin position="310"/>
        <end position="321"/>
    </location>
</feature>
<dbReference type="PROSITE" id="PS50268">
    <property type="entry name" value="CADHERIN_2"/>
    <property type="match status" value="2"/>
</dbReference>
<dbReference type="GO" id="GO:0005509">
    <property type="term" value="F:calcium ion binding"/>
    <property type="evidence" value="ECO:0007669"/>
    <property type="project" value="UniProtKB-UniRule"/>
</dbReference>
<dbReference type="GO" id="GO:0016342">
    <property type="term" value="C:catenin complex"/>
    <property type="evidence" value="ECO:0007669"/>
    <property type="project" value="TreeGrafter"/>
</dbReference>
<keyword evidence="2" id="KW-0677">Repeat</keyword>
<feature type="region of interest" description="Disordered" evidence="6">
    <location>
        <begin position="395"/>
        <end position="428"/>
    </location>
</feature>
<dbReference type="AlphaFoldDB" id="A0A3B5A230"/>
<keyword evidence="3 5" id="KW-0106">Calcium</keyword>
<evidence type="ECO:0000256" key="3">
    <source>
        <dbReference type="ARBA" id="ARBA00022837"/>
    </source>
</evidence>
<organism evidence="9">
    <name type="scientific">Stegastes partitus</name>
    <name type="common">bicolor damselfish</name>
    <dbReference type="NCBI Taxonomy" id="144197"/>
    <lineage>
        <taxon>Eukaryota</taxon>
        <taxon>Metazoa</taxon>
        <taxon>Chordata</taxon>
        <taxon>Craniata</taxon>
        <taxon>Vertebrata</taxon>
        <taxon>Euteleostomi</taxon>
        <taxon>Actinopterygii</taxon>
        <taxon>Neopterygii</taxon>
        <taxon>Teleostei</taxon>
        <taxon>Neoteleostei</taxon>
        <taxon>Acanthomorphata</taxon>
        <taxon>Ovalentaria</taxon>
        <taxon>Pomacentridae</taxon>
        <taxon>Stegastes</taxon>
    </lineage>
</organism>
<feature type="region of interest" description="Disordered" evidence="6">
    <location>
        <begin position="304"/>
        <end position="324"/>
    </location>
</feature>
<dbReference type="CDD" id="cd11304">
    <property type="entry name" value="Cadherin_repeat"/>
    <property type="match status" value="1"/>
</dbReference>
<reference evidence="9" key="1">
    <citation type="submission" date="2023-09" db="UniProtKB">
        <authorList>
            <consortium name="Ensembl"/>
        </authorList>
    </citation>
    <scope>IDENTIFICATION</scope>
</reference>
<dbReference type="Ensembl" id="ENSSPAT00000012497.1">
    <property type="protein sequence ID" value="ENSSPAP00000012289.1"/>
    <property type="gene ID" value="ENSSPAG00000009319.1"/>
</dbReference>
<evidence type="ECO:0000256" key="5">
    <source>
        <dbReference type="PROSITE-ProRule" id="PRU00043"/>
    </source>
</evidence>
<keyword evidence="7" id="KW-1133">Transmembrane helix</keyword>
<evidence type="ECO:0000259" key="8">
    <source>
        <dbReference type="PROSITE" id="PS50268"/>
    </source>
</evidence>
<dbReference type="SMART" id="SM00112">
    <property type="entry name" value="CA"/>
    <property type="match status" value="2"/>
</dbReference>
<dbReference type="GO" id="GO:0007043">
    <property type="term" value="P:cell-cell junction assembly"/>
    <property type="evidence" value="ECO:0007669"/>
    <property type="project" value="TreeGrafter"/>
</dbReference>
<evidence type="ECO:0000256" key="1">
    <source>
        <dbReference type="ARBA" id="ARBA00004370"/>
    </source>
</evidence>
<keyword evidence="7" id="KW-0812">Transmembrane</keyword>
<proteinExistence type="predicted"/>
<feature type="domain" description="Cadherin" evidence="8">
    <location>
        <begin position="2"/>
        <end position="125"/>
    </location>
</feature>
<accession>A0A3B5A230</accession>
<dbReference type="Gene3D" id="2.60.40.60">
    <property type="entry name" value="Cadherins"/>
    <property type="match status" value="2"/>
</dbReference>
<feature type="compositionally biased region" description="Basic and acidic residues" evidence="6">
    <location>
        <begin position="419"/>
        <end position="428"/>
    </location>
</feature>
<protein>
    <submittedName>
        <fullName evidence="9">Cadherin-related family member 5b</fullName>
    </submittedName>
</protein>
<dbReference type="GO" id="GO:0007156">
    <property type="term" value="P:homophilic cell adhesion via plasma membrane adhesion molecules"/>
    <property type="evidence" value="ECO:0007669"/>
    <property type="project" value="InterPro"/>
</dbReference>
<dbReference type="GO" id="GO:0034332">
    <property type="term" value="P:adherens junction organization"/>
    <property type="evidence" value="ECO:0007669"/>
    <property type="project" value="TreeGrafter"/>
</dbReference>
<evidence type="ECO:0000313" key="9">
    <source>
        <dbReference type="Ensembl" id="ENSSPAP00000012289.1"/>
    </source>
</evidence>
<dbReference type="SUPFAM" id="SSF49313">
    <property type="entry name" value="Cadherin-like"/>
    <property type="match status" value="2"/>
</dbReference>
<dbReference type="GO" id="GO:0044331">
    <property type="term" value="P:cell-cell adhesion mediated by cadherin"/>
    <property type="evidence" value="ECO:0007669"/>
    <property type="project" value="TreeGrafter"/>
</dbReference>
<dbReference type="InterPro" id="IPR015919">
    <property type="entry name" value="Cadherin-like_sf"/>
</dbReference>
<keyword evidence="4 7" id="KW-0472">Membrane</keyword>
<feature type="compositionally biased region" description="Acidic residues" evidence="6">
    <location>
        <begin position="408"/>
        <end position="418"/>
    </location>
</feature>
<sequence length="428" mass="46592">CSAPSSLVNFPENNNVGDVVATITVQSGVTLEFSPPPENPENPFRLEGNQLVAERMLDFENDFVLRSSTNPEILVNARLDYDKVKNVELILTAKDAALVAGDEVHTATTTIIVTIVDVDNRPPWFQPCTEVEVDGNVICHSAGYTGSVTLNEQETGVLPLKPGPLHAIDGDTGINEKITYSFLSNEDNLFEINQNTGGITMLKPTDVLGTISLSVLQVSAIDTTNDESDTSQLLVEVKSMAVLGAVLGVLLFVCLVVIGMLVCRLQKGKADWKKIYEASMFRSSLGQGSGGHKEGIQYTNEAFQNDEDGSSLGSGSPDGGSVKYAKELPQTTWSIPREEAIVRSTAPLHDLLPDDSSDTASEGADSEKDVKPILTKERRVEEGYKSVWFKEDIDPNAKEEVVIIPDSREDDSEEEDEEPSRSNREDDE</sequence>
<evidence type="ECO:0000256" key="2">
    <source>
        <dbReference type="ARBA" id="ARBA00022737"/>
    </source>
</evidence>
<comment type="subcellular location">
    <subcellularLocation>
        <location evidence="1">Membrane</location>
    </subcellularLocation>
</comment>
<dbReference type="Pfam" id="PF00028">
    <property type="entry name" value="Cadherin"/>
    <property type="match status" value="1"/>
</dbReference>
<dbReference type="GeneTree" id="ENSGT00940000164955"/>
<feature type="region of interest" description="Disordered" evidence="6">
    <location>
        <begin position="345"/>
        <end position="374"/>
    </location>
</feature>
<dbReference type="GO" id="GO:0000902">
    <property type="term" value="P:cell morphogenesis"/>
    <property type="evidence" value="ECO:0007669"/>
    <property type="project" value="TreeGrafter"/>
</dbReference>
<evidence type="ECO:0000256" key="4">
    <source>
        <dbReference type="ARBA" id="ARBA00023136"/>
    </source>
</evidence>